<dbReference type="GO" id="GO:0003677">
    <property type="term" value="F:DNA binding"/>
    <property type="evidence" value="ECO:0007669"/>
    <property type="project" value="UniProtKB-KW"/>
</dbReference>
<sequence length="246" mass="27758">MSNGLTEKVMKLLEILFLAGGTMDLKELSERSDIPKSTVHRILTSLGKDRWVIQDPRTRLYRLGPRMMIFAKERQMRQELVRQSDIPMRDLVKEAGETTVLAVPDGEVARCVHIVETPKAIKFSFSVGGELPIYAGAMGKILLAYCQETFREWMLDQTLRPFTENTLIDSIRLREELSAIRERGYSISIEEINPGGMAIGAPVLSPRGDLIAGLILSGPRFKFEDKSRDLVIPVMETAKRIERNLA</sequence>
<dbReference type="EMBL" id="ABTR02000001">
    <property type="protein sequence ID" value="EFC91283.1"/>
    <property type="molecule type" value="Genomic_DNA"/>
</dbReference>
<dbReference type="Pfam" id="PF01614">
    <property type="entry name" value="IclR_C"/>
    <property type="match status" value="1"/>
</dbReference>
<dbReference type="InterPro" id="IPR005471">
    <property type="entry name" value="Tscrpt_reg_IclR_N"/>
</dbReference>
<evidence type="ECO:0000256" key="3">
    <source>
        <dbReference type="ARBA" id="ARBA00023163"/>
    </source>
</evidence>
<dbReference type="InterPro" id="IPR036390">
    <property type="entry name" value="WH_DNA-bd_sf"/>
</dbReference>
<protein>
    <submittedName>
        <fullName evidence="6">Transcriptional regulator, IclR family</fullName>
    </submittedName>
</protein>
<dbReference type="SMART" id="SM00346">
    <property type="entry name" value="HTH_ICLR"/>
    <property type="match status" value="1"/>
</dbReference>
<organism evidence="6 7">
    <name type="scientific">Dethiosulfovibrio peptidovorans DSM 11002</name>
    <dbReference type="NCBI Taxonomy" id="469381"/>
    <lineage>
        <taxon>Bacteria</taxon>
        <taxon>Thermotogati</taxon>
        <taxon>Synergistota</taxon>
        <taxon>Synergistia</taxon>
        <taxon>Synergistales</taxon>
        <taxon>Dethiosulfovibrionaceae</taxon>
        <taxon>Dethiosulfovibrio</taxon>
    </lineage>
</organism>
<proteinExistence type="predicted"/>
<keyword evidence="2" id="KW-0238">DNA-binding</keyword>
<dbReference type="Pfam" id="PF09339">
    <property type="entry name" value="HTH_IclR"/>
    <property type="match status" value="1"/>
</dbReference>
<feature type="domain" description="IclR-ED" evidence="5">
    <location>
        <begin position="66"/>
        <end position="246"/>
    </location>
</feature>
<dbReference type="PANTHER" id="PTHR30136:SF24">
    <property type="entry name" value="HTH-TYPE TRANSCRIPTIONAL REPRESSOR ALLR"/>
    <property type="match status" value="1"/>
</dbReference>
<evidence type="ECO:0000259" key="4">
    <source>
        <dbReference type="PROSITE" id="PS51077"/>
    </source>
</evidence>
<dbReference type="Proteomes" id="UP000006427">
    <property type="component" value="Unassembled WGS sequence"/>
</dbReference>
<dbReference type="eggNOG" id="COG1414">
    <property type="taxonomic scope" value="Bacteria"/>
</dbReference>
<accession>D2Z736</accession>
<dbReference type="SUPFAM" id="SSF46785">
    <property type="entry name" value="Winged helix' DNA-binding domain"/>
    <property type="match status" value="1"/>
</dbReference>
<dbReference type="PROSITE" id="PS51077">
    <property type="entry name" value="HTH_ICLR"/>
    <property type="match status" value="1"/>
</dbReference>
<evidence type="ECO:0000313" key="7">
    <source>
        <dbReference type="Proteomes" id="UP000006427"/>
    </source>
</evidence>
<evidence type="ECO:0000313" key="6">
    <source>
        <dbReference type="EMBL" id="EFC91283.1"/>
    </source>
</evidence>
<dbReference type="AlphaFoldDB" id="D2Z736"/>
<dbReference type="GO" id="GO:0045892">
    <property type="term" value="P:negative regulation of DNA-templated transcription"/>
    <property type="evidence" value="ECO:0007669"/>
    <property type="project" value="TreeGrafter"/>
</dbReference>
<keyword evidence="1" id="KW-0805">Transcription regulation</keyword>
<name>D2Z736_9BACT</name>
<dbReference type="RefSeq" id="WP_005660589.1">
    <property type="nucleotide sequence ID" value="NZ_ABTR02000001.1"/>
</dbReference>
<dbReference type="PROSITE" id="PS51078">
    <property type="entry name" value="ICLR_ED"/>
    <property type="match status" value="1"/>
</dbReference>
<reference evidence="6 7" key="1">
    <citation type="journal article" date="2010" name="Stand. Genomic Sci.">
        <title>Permanent draft genome sequence of Dethiosulfovibrio peptidovorans type strain (SEBR 4207).</title>
        <authorList>
            <person name="Labutti K."/>
            <person name="Mayilraj S."/>
            <person name="Clum A."/>
            <person name="Lucas S."/>
            <person name="Glavina Del Rio T."/>
            <person name="Nolan M."/>
            <person name="Tice H."/>
            <person name="Cheng J.F."/>
            <person name="Pitluck S."/>
            <person name="Liolios K."/>
            <person name="Ivanova N."/>
            <person name="Mavromatis K."/>
            <person name="Mikhailova N."/>
            <person name="Pati A."/>
            <person name="Goodwin L."/>
            <person name="Chen A."/>
            <person name="Palaniappan K."/>
            <person name="Land M."/>
            <person name="Hauser L."/>
            <person name="Chang Y.J."/>
            <person name="Jeffries C.D."/>
            <person name="Rohde M."/>
            <person name="Spring S."/>
            <person name="Goker M."/>
            <person name="Woyke T."/>
            <person name="Bristow J."/>
            <person name="Eisen J.A."/>
            <person name="Markowitz V."/>
            <person name="Hugenholtz P."/>
            <person name="Kyrpides N.C."/>
            <person name="Klenk H.P."/>
            <person name="Lapidus A."/>
        </authorList>
    </citation>
    <scope>NUCLEOTIDE SEQUENCE [LARGE SCALE GENOMIC DNA]</scope>
    <source>
        <strain evidence="6 7">DSM 11002</strain>
    </source>
</reference>
<dbReference type="InterPro" id="IPR014757">
    <property type="entry name" value="Tscrpt_reg_IclR_C"/>
</dbReference>
<evidence type="ECO:0000259" key="5">
    <source>
        <dbReference type="PROSITE" id="PS51078"/>
    </source>
</evidence>
<evidence type="ECO:0000256" key="2">
    <source>
        <dbReference type="ARBA" id="ARBA00023125"/>
    </source>
</evidence>
<comment type="caution">
    <text evidence="6">The sequence shown here is derived from an EMBL/GenBank/DDBJ whole genome shotgun (WGS) entry which is preliminary data.</text>
</comment>
<dbReference type="Gene3D" id="3.30.450.40">
    <property type="match status" value="1"/>
</dbReference>
<dbReference type="OrthoDB" id="6057486at2"/>
<evidence type="ECO:0000256" key="1">
    <source>
        <dbReference type="ARBA" id="ARBA00023015"/>
    </source>
</evidence>
<keyword evidence="3" id="KW-0804">Transcription</keyword>
<dbReference type="InterPro" id="IPR036388">
    <property type="entry name" value="WH-like_DNA-bd_sf"/>
</dbReference>
<feature type="domain" description="HTH iclR-type" evidence="4">
    <location>
        <begin position="3"/>
        <end position="65"/>
    </location>
</feature>
<dbReference type="InterPro" id="IPR029016">
    <property type="entry name" value="GAF-like_dom_sf"/>
</dbReference>
<gene>
    <name evidence="6" type="ORF">Dpep_1257</name>
</gene>
<keyword evidence="7" id="KW-1185">Reference proteome</keyword>
<dbReference type="SUPFAM" id="SSF55781">
    <property type="entry name" value="GAF domain-like"/>
    <property type="match status" value="1"/>
</dbReference>
<dbReference type="PaxDb" id="469381-Dpep_1257"/>
<dbReference type="Gene3D" id="1.10.10.10">
    <property type="entry name" value="Winged helix-like DNA-binding domain superfamily/Winged helix DNA-binding domain"/>
    <property type="match status" value="1"/>
</dbReference>
<dbReference type="STRING" id="469381.Dpep_1257"/>
<dbReference type="GO" id="GO:0003700">
    <property type="term" value="F:DNA-binding transcription factor activity"/>
    <property type="evidence" value="ECO:0007669"/>
    <property type="project" value="TreeGrafter"/>
</dbReference>
<dbReference type="PANTHER" id="PTHR30136">
    <property type="entry name" value="HELIX-TURN-HELIX TRANSCRIPTIONAL REGULATOR, ICLR FAMILY"/>
    <property type="match status" value="1"/>
</dbReference>
<dbReference type="InterPro" id="IPR050707">
    <property type="entry name" value="HTH_MetabolicPath_Reg"/>
</dbReference>